<dbReference type="InterPro" id="IPR045770">
    <property type="entry name" value="DUF6223"/>
</dbReference>
<dbReference type="RefSeq" id="WP_331212951.1">
    <property type="nucleotide sequence ID" value="NZ_JAZGQK010000003.1"/>
</dbReference>
<gene>
    <name evidence="2" type="ORF">V1633_04950</name>
</gene>
<accession>A0ABU7RMZ3</accession>
<keyword evidence="3" id="KW-1185">Reference proteome</keyword>
<reference evidence="2 3" key="1">
    <citation type="submission" date="2024-01" db="EMBL/GenBank/DDBJ databases">
        <title>Genome insights into Plantactinospora sonchi sp. nov.</title>
        <authorList>
            <person name="Wang L."/>
        </authorList>
    </citation>
    <scope>NUCLEOTIDE SEQUENCE [LARGE SCALE GENOMIC DNA]</scope>
    <source>
        <strain evidence="2 3">NEAU-QY2</strain>
    </source>
</reference>
<evidence type="ECO:0000313" key="2">
    <source>
        <dbReference type="EMBL" id="MEE6257841.1"/>
    </source>
</evidence>
<comment type="caution">
    <text evidence="2">The sequence shown here is derived from an EMBL/GenBank/DDBJ whole genome shotgun (WGS) entry which is preliminary data.</text>
</comment>
<evidence type="ECO:0000256" key="1">
    <source>
        <dbReference type="SAM" id="Phobius"/>
    </source>
</evidence>
<dbReference type="EMBL" id="JAZGQK010000003">
    <property type="protein sequence ID" value="MEE6257841.1"/>
    <property type="molecule type" value="Genomic_DNA"/>
</dbReference>
<protein>
    <submittedName>
        <fullName evidence="2">DUF6223 family protein</fullName>
    </submittedName>
</protein>
<organism evidence="2 3">
    <name type="scientific">Plantactinospora sonchi</name>
    <dbReference type="NCBI Taxonomy" id="1544735"/>
    <lineage>
        <taxon>Bacteria</taxon>
        <taxon>Bacillati</taxon>
        <taxon>Actinomycetota</taxon>
        <taxon>Actinomycetes</taxon>
        <taxon>Micromonosporales</taxon>
        <taxon>Micromonosporaceae</taxon>
        <taxon>Plantactinospora</taxon>
    </lineage>
</organism>
<proteinExistence type="predicted"/>
<sequence length="122" mass="11776">MNVRHLFVPVSVQPIAAEVYTMSAGRIWASVAAVLGLVGVVVAGLALARPASRIGTGSGGLGATVALVAGLTGMALGALVVATSDSGIGTGNGRGGAYVALVVGLIAVALGGLALLRSRRTA</sequence>
<evidence type="ECO:0000313" key="3">
    <source>
        <dbReference type="Proteomes" id="UP001332243"/>
    </source>
</evidence>
<feature type="transmembrane region" description="Helical" evidence="1">
    <location>
        <begin position="95"/>
        <end position="116"/>
    </location>
</feature>
<dbReference type="Pfam" id="PF19733">
    <property type="entry name" value="DUF6223"/>
    <property type="match status" value="1"/>
</dbReference>
<keyword evidence="1" id="KW-1133">Transmembrane helix</keyword>
<keyword evidence="1" id="KW-0812">Transmembrane</keyword>
<name>A0ABU7RMZ3_9ACTN</name>
<keyword evidence="1" id="KW-0472">Membrane</keyword>
<feature type="transmembrane region" description="Helical" evidence="1">
    <location>
        <begin position="27"/>
        <end position="48"/>
    </location>
</feature>
<dbReference type="Proteomes" id="UP001332243">
    <property type="component" value="Unassembled WGS sequence"/>
</dbReference>
<feature type="transmembrane region" description="Helical" evidence="1">
    <location>
        <begin position="60"/>
        <end position="83"/>
    </location>
</feature>